<dbReference type="Proteomes" id="UP001055811">
    <property type="component" value="Linkage Group LG03"/>
</dbReference>
<name>A0ACB9EZU3_CICIN</name>
<evidence type="ECO:0000313" key="2">
    <source>
        <dbReference type="Proteomes" id="UP001055811"/>
    </source>
</evidence>
<dbReference type="EMBL" id="CM042011">
    <property type="protein sequence ID" value="KAI3764347.1"/>
    <property type="molecule type" value="Genomic_DNA"/>
</dbReference>
<reference evidence="1 2" key="2">
    <citation type="journal article" date="2022" name="Mol. Ecol. Resour.">
        <title>The genomes of chicory, endive, great burdock and yacon provide insights into Asteraceae paleo-polyploidization history and plant inulin production.</title>
        <authorList>
            <person name="Fan W."/>
            <person name="Wang S."/>
            <person name="Wang H."/>
            <person name="Wang A."/>
            <person name="Jiang F."/>
            <person name="Liu H."/>
            <person name="Zhao H."/>
            <person name="Xu D."/>
            <person name="Zhang Y."/>
        </authorList>
    </citation>
    <scope>NUCLEOTIDE SEQUENCE [LARGE SCALE GENOMIC DNA]</scope>
    <source>
        <strain evidence="2">cv. Punajuju</strain>
        <tissue evidence="1">Leaves</tissue>
    </source>
</reference>
<gene>
    <name evidence="1" type="ORF">L2E82_14354</name>
</gene>
<sequence length="81" mass="8961">MVAGMRMGQKEGPLAARMGEEGTEFNRGNHNKALEAAGYIYSNSKAAMKIMLTGGYHALDKRISAYYMGYFCRKFAQSKLA</sequence>
<accession>A0ACB9EZU3</accession>
<evidence type="ECO:0000313" key="1">
    <source>
        <dbReference type="EMBL" id="KAI3764347.1"/>
    </source>
</evidence>
<comment type="caution">
    <text evidence="1">The sequence shown here is derived from an EMBL/GenBank/DDBJ whole genome shotgun (WGS) entry which is preliminary data.</text>
</comment>
<organism evidence="1 2">
    <name type="scientific">Cichorium intybus</name>
    <name type="common">Chicory</name>
    <dbReference type="NCBI Taxonomy" id="13427"/>
    <lineage>
        <taxon>Eukaryota</taxon>
        <taxon>Viridiplantae</taxon>
        <taxon>Streptophyta</taxon>
        <taxon>Embryophyta</taxon>
        <taxon>Tracheophyta</taxon>
        <taxon>Spermatophyta</taxon>
        <taxon>Magnoliopsida</taxon>
        <taxon>eudicotyledons</taxon>
        <taxon>Gunneridae</taxon>
        <taxon>Pentapetalae</taxon>
        <taxon>asterids</taxon>
        <taxon>campanulids</taxon>
        <taxon>Asterales</taxon>
        <taxon>Asteraceae</taxon>
        <taxon>Cichorioideae</taxon>
        <taxon>Cichorieae</taxon>
        <taxon>Cichoriinae</taxon>
        <taxon>Cichorium</taxon>
    </lineage>
</organism>
<reference evidence="2" key="1">
    <citation type="journal article" date="2022" name="Mol. Ecol. Resour.">
        <title>The genomes of chicory, endive, great burdock and yacon provide insights into Asteraceae palaeo-polyploidization history and plant inulin production.</title>
        <authorList>
            <person name="Fan W."/>
            <person name="Wang S."/>
            <person name="Wang H."/>
            <person name="Wang A."/>
            <person name="Jiang F."/>
            <person name="Liu H."/>
            <person name="Zhao H."/>
            <person name="Xu D."/>
            <person name="Zhang Y."/>
        </authorList>
    </citation>
    <scope>NUCLEOTIDE SEQUENCE [LARGE SCALE GENOMIC DNA]</scope>
    <source>
        <strain evidence="2">cv. Punajuju</strain>
    </source>
</reference>
<protein>
    <submittedName>
        <fullName evidence="1">Uncharacterized protein</fullName>
    </submittedName>
</protein>
<keyword evidence="2" id="KW-1185">Reference proteome</keyword>
<proteinExistence type="predicted"/>